<evidence type="ECO:0000313" key="4">
    <source>
        <dbReference type="Proteomes" id="UP000199671"/>
    </source>
</evidence>
<gene>
    <name evidence="3" type="ORF">SAMN04487766_1341</name>
</gene>
<organism evidence="3 4">
    <name type="scientific">Actinomyces ruminicola</name>
    <dbReference type="NCBI Taxonomy" id="332524"/>
    <lineage>
        <taxon>Bacteria</taxon>
        <taxon>Bacillati</taxon>
        <taxon>Actinomycetota</taxon>
        <taxon>Actinomycetes</taxon>
        <taxon>Actinomycetales</taxon>
        <taxon>Actinomycetaceae</taxon>
        <taxon>Actinomyces</taxon>
    </lineage>
</organism>
<feature type="domain" description="Transposase IS4-like" evidence="2">
    <location>
        <begin position="170"/>
        <end position="460"/>
    </location>
</feature>
<dbReference type="NCBIfam" id="NF033559">
    <property type="entry name" value="transpos_IS1634"/>
    <property type="match status" value="1"/>
</dbReference>
<dbReference type="SUPFAM" id="SSF53098">
    <property type="entry name" value="Ribonuclease H-like"/>
    <property type="match status" value="1"/>
</dbReference>
<name>A0A1H0APP8_9ACTO</name>
<dbReference type="RefSeq" id="WP_092613351.1">
    <property type="nucleotide sequence ID" value="NZ_FNHU01000034.1"/>
</dbReference>
<dbReference type="Proteomes" id="UP000199671">
    <property type="component" value="Unassembled WGS sequence"/>
</dbReference>
<dbReference type="PANTHER" id="PTHR34614">
    <property type="match status" value="1"/>
</dbReference>
<feature type="region of interest" description="Disordered" evidence="1">
    <location>
        <begin position="306"/>
        <end position="328"/>
    </location>
</feature>
<dbReference type="GO" id="GO:0004803">
    <property type="term" value="F:transposase activity"/>
    <property type="evidence" value="ECO:0007669"/>
    <property type="project" value="InterPro"/>
</dbReference>
<dbReference type="GO" id="GO:0003677">
    <property type="term" value="F:DNA binding"/>
    <property type="evidence" value="ECO:0007669"/>
    <property type="project" value="InterPro"/>
</dbReference>
<dbReference type="GO" id="GO:0006313">
    <property type="term" value="P:DNA transposition"/>
    <property type="evidence" value="ECO:0007669"/>
    <property type="project" value="InterPro"/>
</dbReference>
<feature type="compositionally biased region" description="Basic and acidic residues" evidence="1">
    <location>
        <begin position="311"/>
        <end position="323"/>
    </location>
</feature>
<evidence type="ECO:0000256" key="1">
    <source>
        <dbReference type="SAM" id="MobiDB-lite"/>
    </source>
</evidence>
<dbReference type="Pfam" id="PF01609">
    <property type="entry name" value="DDE_Tnp_1"/>
    <property type="match status" value="1"/>
</dbReference>
<evidence type="ECO:0000313" key="3">
    <source>
        <dbReference type="EMBL" id="SDN35335.1"/>
    </source>
</evidence>
<dbReference type="InterPro" id="IPR012337">
    <property type="entry name" value="RNaseH-like_sf"/>
</dbReference>
<sequence length="518" mass="56886">MSPYIRKVRTASGATAVQIAVKEGRRDKVVEHLGSAHDEAELAALVEAARARLHPGQLVLDLDGPAPRAGAVVEAKRSALLWDVLTGAYEALGLDEAAGGDEGFRQMVLARLVEPTSKEQVPRVISELGVQPASRRTLFRSLSRCVTGDYRSRIQAACLRHVTGRGDLSLCLYDVTTLYFEAEEEDSLRKVGYSKERKVDPQIIVGLLVDRAGFPLQIGCWEGNKAETSTLIPMIEGFRKASGIEHLVVVADAGMLSAGNLEALDQAGLGFIVGSRMTKAPADLAAHFAWHGDALADGQVIDTITPRRGTRSTERDDKTRDEPVWDPQQHPASWRAVWAYSARRFARDNKTLTAQENRARAVVAGDRRPKGTRFVTTRKGDQVLDEQALARARRLAGLKGYVTNIPATVMPASEVIASYHELWHVEQSFRMSKHDLRARPVFHHTHDAIQAHLTIVMAALAVARHLQQATGISIKQLVRELKPLQEVTITINGHQITAQPTITPQAQQIINDLKPLAH</sequence>
<dbReference type="EMBL" id="FNHU01000034">
    <property type="protein sequence ID" value="SDN35335.1"/>
    <property type="molecule type" value="Genomic_DNA"/>
</dbReference>
<protein>
    <submittedName>
        <fullName evidence="3">Transposase</fullName>
    </submittedName>
</protein>
<dbReference type="InterPro" id="IPR047654">
    <property type="entry name" value="IS1634_transpos"/>
</dbReference>
<dbReference type="PANTHER" id="PTHR34614:SF2">
    <property type="entry name" value="TRANSPOSASE IS4-LIKE DOMAIN-CONTAINING PROTEIN"/>
    <property type="match status" value="1"/>
</dbReference>
<dbReference type="AlphaFoldDB" id="A0A1H0APP8"/>
<evidence type="ECO:0000259" key="2">
    <source>
        <dbReference type="Pfam" id="PF01609"/>
    </source>
</evidence>
<reference evidence="3 4" key="1">
    <citation type="submission" date="2016-10" db="EMBL/GenBank/DDBJ databases">
        <authorList>
            <person name="de Groot N.N."/>
        </authorList>
    </citation>
    <scope>NUCLEOTIDE SEQUENCE [LARGE SCALE GENOMIC DNA]</scope>
    <source>
        <strain evidence="3 4">KPR-7B</strain>
    </source>
</reference>
<proteinExistence type="predicted"/>
<dbReference type="OrthoDB" id="3722616at2"/>
<accession>A0A1H0APP8</accession>
<dbReference type="InterPro" id="IPR002559">
    <property type="entry name" value="Transposase_11"/>
</dbReference>